<dbReference type="GeneID" id="17305492"/>
<proteinExistence type="predicted"/>
<reference evidence="3" key="2">
    <citation type="submission" date="2012-11" db="EMBL/GenBank/DDBJ databases">
        <authorList>
            <person name="Kuo A."/>
            <person name="Curtis B.A."/>
            <person name="Tanifuji G."/>
            <person name="Burki F."/>
            <person name="Gruber A."/>
            <person name="Irimia M."/>
            <person name="Maruyama S."/>
            <person name="Arias M.C."/>
            <person name="Ball S.G."/>
            <person name="Gile G.H."/>
            <person name="Hirakawa Y."/>
            <person name="Hopkins J.F."/>
            <person name="Rensing S.A."/>
            <person name="Schmutz J."/>
            <person name="Symeonidi A."/>
            <person name="Elias M."/>
            <person name="Eveleigh R.J."/>
            <person name="Herman E.K."/>
            <person name="Klute M.J."/>
            <person name="Nakayama T."/>
            <person name="Obornik M."/>
            <person name="Reyes-Prieto A."/>
            <person name="Armbrust E.V."/>
            <person name="Aves S.J."/>
            <person name="Beiko R.G."/>
            <person name="Coutinho P."/>
            <person name="Dacks J.B."/>
            <person name="Durnford D.G."/>
            <person name="Fast N.M."/>
            <person name="Green B.R."/>
            <person name="Grisdale C."/>
            <person name="Hempe F."/>
            <person name="Henrissat B."/>
            <person name="Hoppner M.P."/>
            <person name="Ishida K.-I."/>
            <person name="Kim E."/>
            <person name="Koreny L."/>
            <person name="Kroth P.G."/>
            <person name="Liu Y."/>
            <person name="Malik S.-B."/>
            <person name="Maier U.G."/>
            <person name="McRose D."/>
            <person name="Mock T."/>
            <person name="Neilson J.A."/>
            <person name="Onodera N.T."/>
            <person name="Poole A.M."/>
            <person name="Pritham E.J."/>
            <person name="Richards T.A."/>
            <person name="Rocap G."/>
            <person name="Roy S.W."/>
            <person name="Sarai C."/>
            <person name="Schaack S."/>
            <person name="Shirato S."/>
            <person name="Slamovits C.H."/>
            <person name="Spencer D.F."/>
            <person name="Suzuki S."/>
            <person name="Worden A.Z."/>
            <person name="Zauner S."/>
            <person name="Barry K."/>
            <person name="Bell C."/>
            <person name="Bharti A.K."/>
            <person name="Crow J.A."/>
            <person name="Grimwood J."/>
            <person name="Kramer R."/>
            <person name="Lindquist E."/>
            <person name="Lucas S."/>
            <person name="Salamov A."/>
            <person name="McFadden G.I."/>
            <person name="Lane C.E."/>
            <person name="Keeling P.J."/>
            <person name="Gray M.W."/>
            <person name="Grigoriev I.V."/>
            <person name="Archibald J.M."/>
        </authorList>
    </citation>
    <scope>NUCLEOTIDE SEQUENCE</scope>
    <source>
        <strain evidence="3">CCMP2712</strain>
    </source>
</reference>
<reference evidence="1 3" key="1">
    <citation type="journal article" date="2012" name="Nature">
        <title>Algal genomes reveal evolutionary mosaicism and the fate of nucleomorphs.</title>
        <authorList>
            <consortium name="DOE Joint Genome Institute"/>
            <person name="Curtis B.A."/>
            <person name="Tanifuji G."/>
            <person name="Burki F."/>
            <person name="Gruber A."/>
            <person name="Irimia M."/>
            <person name="Maruyama S."/>
            <person name="Arias M.C."/>
            <person name="Ball S.G."/>
            <person name="Gile G.H."/>
            <person name="Hirakawa Y."/>
            <person name="Hopkins J.F."/>
            <person name="Kuo A."/>
            <person name="Rensing S.A."/>
            <person name="Schmutz J."/>
            <person name="Symeonidi A."/>
            <person name="Elias M."/>
            <person name="Eveleigh R.J."/>
            <person name="Herman E.K."/>
            <person name="Klute M.J."/>
            <person name="Nakayama T."/>
            <person name="Obornik M."/>
            <person name="Reyes-Prieto A."/>
            <person name="Armbrust E.V."/>
            <person name="Aves S.J."/>
            <person name="Beiko R.G."/>
            <person name="Coutinho P."/>
            <person name="Dacks J.B."/>
            <person name="Durnford D.G."/>
            <person name="Fast N.M."/>
            <person name="Green B.R."/>
            <person name="Grisdale C.J."/>
            <person name="Hempel F."/>
            <person name="Henrissat B."/>
            <person name="Hoppner M.P."/>
            <person name="Ishida K."/>
            <person name="Kim E."/>
            <person name="Koreny L."/>
            <person name="Kroth P.G."/>
            <person name="Liu Y."/>
            <person name="Malik S.B."/>
            <person name="Maier U.G."/>
            <person name="McRose D."/>
            <person name="Mock T."/>
            <person name="Neilson J.A."/>
            <person name="Onodera N.T."/>
            <person name="Poole A.M."/>
            <person name="Pritham E.J."/>
            <person name="Richards T.A."/>
            <person name="Rocap G."/>
            <person name="Roy S.W."/>
            <person name="Sarai C."/>
            <person name="Schaack S."/>
            <person name="Shirato S."/>
            <person name="Slamovits C.H."/>
            <person name="Spencer D.F."/>
            <person name="Suzuki S."/>
            <person name="Worden A.Z."/>
            <person name="Zauner S."/>
            <person name="Barry K."/>
            <person name="Bell C."/>
            <person name="Bharti A.K."/>
            <person name="Crow J.A."/>
            <person name="Grimwood J."/>
            <person name="Kramer R."/>
            <person name="Lindquist E."/>
            <person name="Lucas S."/>
            <person name="Salamov A."/>
            <person name="McFadden G.I."/>
            <person name="Lane C.E."/>
            <person name="Keeling P.J."/>
            <person name="Gray M.W."/>
            <person name="Grigoriev I.V."/>
            <person name="Archibald J.M."/>
        </authorList>
    </citation>
    <scope>NUCLEOTIDE SEQUENCE</scope>
    <source>
        <strain evidence="1 3">CCMP2712</strain>
    </source>
</reference>
<dbReference type="PaxDb" id="55529-EKX48871"/>
<dbReference type="EnsemblProtists" id="EKX48871">
    <property type="protein sequence ID" value="EKX48871"/>
    <property type="gene ID" value="GUITHDRAFT_105495"/>
</dbReference>
<reference evidence="2" key="3">
    <citation type="submission" date="2015-06" db="UniProtKB">
        <authorList>
            <consortium name="EnsemblProtists"/>
        </authorList>
    </citation>
    <scope>IDENTIFICATION</scope>
</reference>
<evidence type="ECO:0000313" key="1">
    <source>
        <dbReference type="EMBL" id="EKX48871.1"/>
    </source>
</evidence>
<dbReference type="EMBL" id="JH992984">
    <property type="protein sequence ID" value="EKX48871.1"/>
    <property type="molecule type" value="Genomic_DNA"/>
</dbReference>
<dbReference type="AlphaFoldDB" id="L1JK59"/>
<gene>
    <name evidence="1" type="ORF">GUITHDRAFT_105495</name>
</gene>
<sequence length="69" mass="7379">MKSWSLAAKACAGLILASMAFLPVYGTMAVMRGYPKAPLVYVGLLGLLAAEGAGRFQLFPVEDNEDKEE</sequence>
<dbReference type="KEGG" id="gtt:GUITHDRAFT_105495"/>
<organism evidence="1">
    <name type="scientific">Guillardia theta (strain CCMP2712)</name>
    <name type="common">Cryptophyte</name>
    <dbReference type="NCBI Taxonomy" id="905079"/>
    <lineage>
        <taxon>Eukaryota</taxon>
        <taxon>Cryptophyceae</taxon>
        <taxon>Pyrenomonadales</taxon>
        <taxon>Geminigeraceae</taxon>
        <taxon>Guillardia</taxon>
    </lineage>
</organism>
<name>L1JK59_GUITC</name>
<dbReference type="RefSeq" id="XP_005835851.1">
    <property type="nucleotide sequence ID" value="XM_005835794.1"/>
</dbReference>
<keyword evidence="3" id="KW-1185">Reference proteome</keyword>
<dbReference type="HOGENOM" id="CLU_2781282_0_0_1"/>
<evidence type="ECO:0000313" key="2">
    <source>
        <dbReference type="EnsemblProtists" id="EKX48871"/>
    </source>
</evidence>
<evidence type="ECO:0000313" key="3">
    <source>
        <dbReference type="Proteomes" id="UP000011087"/>
    </source>
</evidence>
<accession>L1JK59</accession>
<dbReference type="Proteomes" id="UP000011087">
    <property type="component" value="Unassembled WGS sequence"/>
</dbReference>
<protein>
    <submittedName>
        <fullName evidence="1 2">Uncharacterized protein</fullName>
    </submittedName>
</protein>